<dbReference type="InterPro" id="IPR007882">
    <property type="entry name" value="MAP6"/>
</dbReference>
<dbReference type="GO" id="GO:0005801">
    <property type="term" value="C:cis-Golgi network"/>
    <property type="evidence" value="ECO:0007669"/>
    <property type="project" value="TreeGrafter"/>
</dbReference>
<dbReference type="GO" id="GO:0030705">
    <property type="term" value="P:cytoskeleton-dependent intracellular transport"/>
    <property type="evidence" value="ECO:0007669"/>
    <property type="project" value="TreeGrafter"/>
</dbReference>
<comment type="similarity">
    <text evidence="2">Belongs to the STOP family.</text>
</comment>
<feature type="compositionally biased region" description="Polar residues" evidence="7">
    <location>
        <begin position="31"/>
        <end position="40"/>
    </location>
</feature>
<dbReference type="KEGG" id="nss:113431918"/>
<evidence type="ECO:0000256" key="3">
    <source>
        <dbReference type="ARBA" id="ARBA00022448"/>
    </source>
</evidence>
<feature type="compositionally biased region" description="Basic and acidic residues" evidence="7">
    <location>
        <begin position="47"/>
        <end position="75"/>
    </location>
</feature>
<dbReference type="GO" id="GO:0005798">
    <property type="term" value="C:Golgi-associated vesicle"/>
    <property type="evidence" value="ECO:0007669"/>
    <property type="project" value="TreeGrafter"/>
</dbReference>
<dbReference type="PANTHER" id="PTHR14759">
    <property type="entry name" value="STOP PROTEIN"/>
    <property type="match status" value="1"/>
</dbReference>
<dbReference type="GO" id="GO:0048813">
    <property type="term" value="P:dendrite morphogenesis"/>
    <property type="evidence" value="ECO:0007669"/>
    <property type="project" value="TreeGrafter"/>
</dbReference>
<keyword evidence="4" id="KW-0963">Cytoplasm</keyword>
<dbReference type="GO" id="GO:0000226">
    <property type="term" value="P:microtubule cytoskeleton organization"/>
    <property type="evidence" value="ECO:0007669"/>
    <property type="project" value="InterPro"/>
</dbReference>
<comment type="subcellular location">
    <subcellularLocation>
        <location evidence="1">Cytoplasm</location>
        <location evidence="1">Cytoskeleton</location>
    </subcellularLocation>
</comment>
<dbReference type="GO" id="GO:0005516">
    <property type="term" value="F:calmodulin binding"/>
    <property type="evidence" value="ECO:0007669"/>
    <property type="project" value="InterPro"/>
</dbReference>
<dbReference type="Proteomes" id="UP000504612">
    <property type="component" value="Unplaced"/>
</dbReference>
<evidence type="ECO:0000256" key="2">
    <source>
        <dbReference type="ARBA" id="ARBA00005728"/>
    </source>
</evidence>
<dbReference type="GO" id="GO:0030424">
    <property type="term" value="C:axon"/>
    <property type="evidence" value="ECO:0007669"/>
    <property type="project" value="TreeGrafter"/>
</dbReference>
<feature type="compositionally biased region" description="Basic and acidic residues" evidence="7">
    <location>
        <begin position="119"/>
        <end position="138"/>
    </location>
</feature>
<accession>A0A6J1W3T2</accession>
<reference evidence="9" key="1">
    <citation type="submission" date="2025-08" db="UniProtKB">
        <authorList>
            <consortium name="RefSeq"/>
        </authorList>
    </citation>
    <scope>IDENTIFICATION</scope>
</reference>
<feature type="non-terminal residue" evidence="9">
    <location>
        <position position="1"/>
    </location>
</feature>
<dbReference type="GO" id="GO:0005874">
    <property type="term" value="C:microtubule"/>
    <property type="evidence" value="ECO:0007669"/>
    <property type="project" value="UniProtKB-KW"/>
</dbReference>
<feature type="region of interest" description="Disordered" evidence="7">
    <location>
        <begin position="19"/>
        <end position="138"/>
    </location>
</feature>
<keyword evidence="6" id="KW-0206">Cytoskeleton</keyword>
<name>A0A6J1W3T2_9SAUR</name>
<evidence type="ECO:0000256" key="4">
    <source>
        <dbReference type="ARBA" id="ARBA00022490"/>
    </source>
</evidence>
<dbReference type="GO" id="GO:0030425">
    <property type="term" value="C:dendrite"/>
    <property type="evidence" value="ECO:0007669"/>
    <property type="project" value="TreeGrafter"/>
</dbReference>
<sequence>RNEFRPWTDIRPVRAIKAKFQYEPPDEKMNHQTSYSSQFTAEGAKPGPHDNKFLEHRRIRTLYKEPHKESSKVEKPSPQPSKPKKTTPSHKSVKKPKDKQMASSRASKKKGTETTSRPTAEDKEKSKEINNKLAEAKE</sequence>
<evidence type="ECO:0000256" key="7">
    <source>
        <dbReference type="SAM" id="MobiDB-lite"/>
    </source>
</evidence>
<keyword evidence="8" id="KW-1185">Reference proteome</keyword>
<gene>
    <name evidence="9" type="primary">LOC113431918</name>
</gene>
<evidence type="ECO:0000256" key="6">
    <source>
        <dbReference type="ARBA" id="ARBA00023212"/>
    </source>
</evidence>
<proteinExistence type="inferred from homology"/>
<organism evidence="8 9">
    <name type="scientific">Notechis scutatus</name>
    <name type="common">mainland tiger snake</name>
    <dbReference type="NCBI Taxonomy" id="8663"/>
    <lineage>
        <taxon>Eukaryota</taxon>
        <taxon>Metazoa</taxon>
        <taxon>Chordata</taxon>
        <taxon>Craniata</taxon>
        <taxon>Vertebrata</taxon>
        <taxon>Euteleostomi</taxon>
        <taxon>Lepidosauria</taxon>
        <taxon>Squamata</taxon>
        <taxon>Bifurcata</taxon>
        <taxon>Unidentata</taxon>
        <taxon>Episquamata</taxon>
        <taxon>Toxicofera</taxon>
        <taxon>Serpentes</taxon>
        <taxon>Colubroidea</taxon>
        <taxon>Elapidae</taxon>
        <taxon>Hydrophiinae</taxon>
        <taxon>Notechis</taxon>
    </lineage>
</organism>
<evidence type="ECO:0000313" key="8">
    <source>
        <dbReference type="Proteomes" id="UP000504612"/>
    </source>
</evidence>
<dbReference type="GeneID" id="113431918"/>
<keyword evidence="3" id="KW-0813">Transport</keyword>
<dbReference type="PANTHER" id="PTHR14759:SF29">
    <property type="entry name" value="MICROTUBULE-ASSOCIATED PROTEIN 6"/>
    <property type="match status" value="1"/>
</dbReference>
<keyword evidence="5" id="KW-0493">Microtubule</keyword>
<feature type="compositionally biased region" description="Basic residues" evidence="7">
    <location>
        <begin position="82"/>
        <end position="97"/>
    </location>
</feature>
<protein>
    <submittedName>
        <fullName evidence="9">Microtubule-associated protein 6 homolog</fullName>
    </submittedName>
</protein>
<dbReference type="RefSeq" id="XP_026549956.1">
    <property type="nucleotide sequence ID" value="XM_026694171.1"/>
</dbReference>
<evidence type="ECO:0000256" key="1">
    <source>
        <dbReference type="ARBA" id="ARBA00004245"/>
    </source>
</evidence>
<dbReference type="AlphaFoldDB" id="A0A6J1W3T2"/>
<evidence type="ECO:0000313" key="9">
    <source>
        <dbReference type="RefSeq" id="XP_026549956.1"/>
    </source>
</evidence>
<dbReference type="GO" id="GO:0050772">
    <property type="term" value="P:positive regulation of axonogenesis"/>
    <property type="evidence" value="ECO:0007669"/>
    <property type="project" value="TreeGrafter"/>
</dbReference>
<evidence type="ECO:0000256" key="5">
    <source>
        <dbReference type="ARBA" id="ARBA00022701"/>
    </source>
</evidence>
<dbReference type="GO" id="GO:0008017">
    <property type="term" value="F:microtubule binding"/>
    <property type="evidence" value="ECO:0007669"/>
    <property type="project" value="InterPro"/>
</dbReference>
<dbReference type="GO" id="GO:0070507">
    <property type="term" value="P:regulation of microtubule cytoskeleton organization"/>
    <property type="evidence" value="ECO:0007669"/>
    <property type="project" value="TreeGrafter"/>
</dbReference>